<dbReference type="SUPFAM" id="SSF53187">
    <property type="entry name" value="Zn-dependent exopeptidases"/>
    <property type="match status" value="1"/>
</dbReference>
<dbReference type="Gene3D" id="3.40.630.40">
    <property type="entry name" value="Zn-dependent exopeptidases"/>
    <property type="match status" value="1"/>
</dbReference>
<dbReference type="Pfam" id="PF05013">
    <property type="entry name" value="FGase"/>
    <property type="match status" value="1"/>
</dbReference>
<proteinExistence type="predicted"/>
<dbReference type="InterPro" id="IPR007709">
    <property type="entry name" value="N-FG_amidohydro"/>
</dbReference>
<comment type="caution">
    <text evidence="1">The sequence shown here is derived from an EMBL/GenBank/DDBJ whole genome shotgun (WGS) entry which is preliminary data.</text>
</comment>
<evidence type="ECO:0000313" key="2">
    <source>
        <dbReference type="Proteomes" id="UP001235664"/>
    </source>
</evidence>
<dbReference type="EMBL" id="JAVAIL010000002">
    <property type="protein sequence ID" value="MDP4539658.1"/>
    <property type="molecule type" value="Genomic_DNA"/>
</dbReference>
<accession>A0ABT9H8L1</accession>
<reference evidence="1 2" key="1">
    <citation type="submission" date="2023-08" db="EMBL/GenBank/DDBJ databases">
        <title>genomic of DY56.</title>
        <authorList>
            <person name="Wang Y."/>
        </authorList>
    </citation>
    <scope>NUCLEOTIDE SEQUENCE [LARGE SCALE GENOMIC DNA]</scope>
    <source>
        <strain evidence="1 2">DY56-A-20</strain>
    </source>
</reference>
<keyword evidence="2" id="KW-1185">Reference proteome</keyword>
<dbReference type="RefSeq" id="WP_305929775.1">
    <property type="nucleotide sequence ID" value="NZ_JAVAIL010000002.1"/>
</dbReference>
<evidence type="ECO:0000313" key="1">
    <source>
        <dbReference type="EMBL" id="MDP4539658.1"/>
    </source>
</evidence>
<dbReference type="Proteomes" id="UP001235664">
    <property type="component" value="Unassembled WGS sequence"/>
</dbReference>
<protein>
    <submittedName>
        <fullName evidence="1">N-formylglutamate amidohydrolase</fullName>
    </submittedName>
</protein>
<sequence length="316" mass="34356">MASSRIIAWPLSGTHEGGCIPGTQDPAFVLHVPERLTLPIVIAAPHGGRNYPPGIGATMREPEWSMLRLEDRLVDRLAREVARASGAALLVAHAPRALLDLNRASDDVDWSMVEGASRAERAPNASNRRSRSGLGLVPRRLPGLGEIWREALAPADLTERIDTIHHPYHSALRGVLEQVRDQWGAVLLLDLHSMPPLKARNGQDRPVEFVIGDRFGSSCNDLLSATALRHLSAAERRVTHNRPYAGGYVLEQHGSPRRGIHALQLEVCRTAYLDAELREAGPRMPGMVRLLAGLVRALASETAALGADGRLPQAAE</sequence>
<gene>
    <name evidence="1" type="ORF">Q9K01_08495</name>
</gene>
<organism evidence="1 2">
    <name type="scientific">Qipengyuania benthica</name>
    <dbReference type="NCBI Taxonomy" id="3067651"/>
    <lineage>
        <taxon>Bacteria</taxon>
        <taxon>Pseudomonadati</taxon>
        <taxon>Pseudomonadota</taxon>
        <taxon>Alphaproteobacteria</taxon>
        <taxon>Sphingomonadales</taxon>
        <taxon>Erythrobacteraceae</taxon>
        <taxon>Qipengyuania</taxon>
    </lineage>
</organism>
<name>A0ABT9H8L1_9SPHN</name>